<feature type="region of interest" description="Disordered" evidence="1">
    <location>
        <begin position="85"/>
        <end position="107"/>
    </location>
</feature>
<dbReference type="EMBL" id="JBBPBM010000038">
    <property type="protein sequence ID" value="KAK8527651.1"/>
    <property type="molecule type" value="Genomic_DNA"/>
</dbReference>
<accession>A0ABR2D4F8</accession>
<feature type="region of interest" description="Disordered" evidence="1">
    <location>
        <begin position="1"/>
        <end position="27"/>
    </location>
</feature>
<comment type="caution">
    <text evidence="2">The sequence shown here is derived from an EMBL/GenBank/DDBJ whole genome shotgun (WGS) entry which is preliminary data.</text>
</comment>
<proteinExistence type="predicted"/>
<evidence type="ECO:0000256" key="1">
    <source>
        <dbReference type="SAM" id="MobiDB-lite"/>
    </source>
</evidence>
<evidence type="ECO:0000313" key="2">
    <source>
        <dbReference type="EMBL" id="KAK8527651.1"/>
    </source>
</evidence>
<dbReference type="Proteomes" id="UP001472677">
    <property type="component" value="Unassembled WGS sequence"/>
</dbReference>
<sequence>MSWEDGGRLMGEADILGNSPIKGSTVNEEALKEDGLTVEDKECTILTDGVGDKPNWAEVKPKYLACVETESVSPLEELDPNSARLLENGKNMGHQSLSCEPKLMVHD</sequence>
<reference evidence="2 3" key="1">
    <citation type="journal article" date="2024" name="G3 (Bethesda)">
        <title>Genome assembly of Hibiscus sabdariffa L. provides insights into metabolisms of medicinal natural products.</title>
        <authorList>
            <person name="Kim T."/>
        </authorList>
    </citation>
    <scope>NUCLEOTIDE SEQUENCE [LARGE SCALE GENOMIC DNA]</scope>
    <source>
        <strain evidence="2">TK-2024</strain>
        <tissue evidence="2">Old leaves</tissue>
    </source>
</reference>
<evidence type="ECO:0000313" key="3">
    <source>
        <dbReference type="Proteomes" id="UP001472677"/>
    </source>
</evidence>
<keyword evidence="3" id="KW-1185">Reference proteome</keyword>
<organism evidence="2 3">
    <name type="scientific">Hibiscus sabdariffa</name>
    <name type="common">roselle</name>
    <dbReference type="NCBI Taxonomy" id="183260"/>
    <lineage>
        <taxon>Eukaryota</taxon>
        <taxon>Viridiplantae</taxon>
        <taxon>Streptophyta</taxon>
        <taxon>Embryophyta</taxon>
        <taxon>Tracheophyta</taxon>
        <taxon>Spermatophyta</taxon>
        <taxon>Magnoliopsida</taxon>
        <taxon>eudicotyledons</taxon>
        <taxon>Gunneridae</taxon>
        <taxon>Pentapetalae</taxon>
        <taxon>rosids</taxon>
        <taxon>malvids</taxon>
        <taxon>Malvales</taxon>
        <taxon>Malvaceae</taxon>
        <taxon>Malvoideae</taxon>
        <taxon>Hibiscus</taxon>
    </lineage>
</organism>
<protein>
    <submittedName>
        <fullName evidence="2">Uncharacterized protein</fullName>
    </submittedName>
</protein>
<name>A0ABR2D4F8_9ROSI</name>
<gene>
    <name evidence="2" type="ORF">V6N12_054856</name>
</gene>